<dbReference type="STRING" id="1817772.A2527_08610"/>
<dbReference type="PANTHER" id="PTHR11799:SF12">
    <property type="entry name" value="PARAOXONASE-RELATED"/>
    <property type="match status" value="1"/>
</dbReference>
<feature type="signal peptide" evidence="1">
    <location>
        <begin position="1"/>
        <end position="17"/>
    </location>
</feature>
<dbReference type="PROSITE" id="PS51257">
    <property type="entry name" value="PROKAR_LIPOPROTEIN"/>
    <property type="match status" value="1"/>
</dbReference>
<accession>A0A1F6GAU9</accession>
<comment type="caution">
    <text evidence="2">The sequence shown here is derived from an EMBL/GenBank/DDBJ whole genome shotgun (WGS) entry which is preliminary data.</text>
</comment>
<evidence type="ECO:0000313" key="2">
    <source>
        <dbReference type="EMBL" id="OGG95224.1"/>
    </source>
</evidence>
<dbReference type="Gene3D" id="2.120.10.30">
    <property type="entry name" value="TolB, C-terminal domain"/>
    <property type="match status" value="1"/>
</dbReference>
<dbReference type="SUPFAM" id="SSF63829">
    <property type="entry name" value="Calcium-dependent phosphotriesterase"/>
    <property type="match status" value="1"/>
</dbReference>
<evidence type="ECO:0000256" key="1">
    <source>
        <dbReference type="SAM" id="SignalP"/>
    </source>
</evidence>
<keyword evidence="1" id="KW-0732">Signal</keyword>
<feature type="chain" id="PRO_5009524600" description="SMP-30/Gluconolactonase/LRE-like region domain-containing protein" evidence="1">
    <location>
        <begin position="18"/>
        <end position="353"/>
    </location>
</feature>
<dbReference type="InterPro" id="IPR011042">
    <property type="entry name" value="6-blade_b-propeller_TolB-like"/>
</dbReference>
<evidence type="ECO:0000313" key="3">
    <source>
        <dbReference type="Proteomes" id="UP000178449"/>
    </source>
</evidence>
<organism evidence="2 3">
    <name type="scientific">Candidatus Lambdaproteobacteria bacterium RIFOXYD2_FULL_50_16</name>
    <dbReference type="NCBI Taxonomy" id="1817772"/>
    <lineage>
        <taxon>Bacteria</taxon>
        <taxon>Pseudomonadati</taxon>
        <taxon>Pseudomonadota</taxon>
        <taxon>Candidatus Lambdaproteobacteria</taxon>
    </lineage>
</organism>
<evidence type="ECO:0008006" key="4">
    <source>
        <dbReference type="Google" id="ProtNLM"/>
    </source>
</evidence>
<gene>
    <name evidence="2" type="ORF">A2527_08610</name>
</gene>
<protein>
    <recommendedName>
        <fullName evidence="4">SMP-30/Gluconolactonase/LRE-like region domain-containing protein</fullName>
    </recommendedName>
</protein>
<dbReference type="InterPro" id="IPR051288">
    <property type="entry name" value="Serum_paraoxonase/arylesterase"/>
</dbReference>
<reference evidence="2 3" key="1">
    <citation type="journal article" date="2016" name="Nat. Commun.">
        <title>Thousands of microbial genomes shed light on interconnected biogeochemical processes in an aquifer system.</title>
        <authorList>
            <person name="Anantharaman K."/>
            <person name="Brown C.T."/>
            <person name="Hug L.A."/>
            <person name="Sharon I."/>
            <person name="Castelle C.J."/>
            <person name="Probst A.J."/>
            <person name="Thomas B.C."/>
            <person name="Singh A."/>
            <person name="Wilkins M.J."/>
            <person name="Karaoz U."/>
            <person name="Brodie E.L."/>
            <person name="Williams K.H."/>
            <person name="Hubbard S.S."/>
            <person name="Banfield J.F."/>
        </authorList>
    </citation>
    <scope>NUCLEOTIDE SEQUENCE [LARGE SCALE GENOMIC DNA]</scope>
</reference>
<proteinExistence type="predicted"/>
<name>A0A1F6GAU9_9PROT</name>
<dbReference type="PANTHER" id="PTHR11799">
    <property type="entry name" value="PARAOXONASE"/>
    <property type="match status" value="1"/>
</dbReference>
<dbReference type="Proteomes" id="UP000178449">
    <property type="component" value="Unassembled WGS sequence"/>
</dbReference>
<dbReference type="EMBL" id="MFNE01000026">
    <property type="protein sequence ID" value="OGG95224.1"/>
    <property type="molecule type" value="Genomic_DNA"/>
</dbReference>
<sequence>MKRFAWAMSLVFLTACAGAKKPPLAELAPCQLVKLAPGPEDLALDQNRILVSVDDRRQTIREGAILALDIHSGTFHPLTGWQSEPQIKQFHPQGIDLIEQDGVRYLFVVLKRFDGQNPAIARFKVNGDHLEAAGFWRDQLRDPNDLVARPEGGFYVTDNDPAMINNLMGSGRILLFINEDKAQIVADGLTFANGLALTEGHLFGTTSLLGDLYSWEIGPKGELNKKLRLANIPGGDNLSINGGILLIAGHPCKRCFMSHAKSTDKHSPSQIWAYNIEARQLDLVLEDPMGKKYSAASVAIATPDRLILGQVFDGQLLSCPLPAPWPPLVSEQKRVYHLKTMSGEDKFFYQDRD</sequence>
<dbReference type="AlphaFoldDB" id="A0A1F6GAU9"/>